<protein>
    <recommendedName>
        <fullName evidence="4">PRD domain-containing protein</fullName>
    </recommendedName>
</protein>
<dbReference type="GO" id="GO:0006355">
    <property type="term" value="P:regulation of DNA-templated transcription"/>
    <property type="evidence" value="ECO:0007669"/>
    <property type="project" value="InterPro"/>
</dbReference>
<keyword evidence="2" id="KW-0805">Transcription regulation</keyword>
<dbReference type="AlphaFoldDB" id="A0A3G9JTX8"/>
<dbReference type="Pfam" id="PF00874">
    <property type="entry name" value="PRD"/>
    <property type="match status" value="2"/>
</dbReference>
<dbReference type="RefSeq" id="WP_125120728.1">
    <property type="nucleotide sequence ID" value="NZ_AP019309.1"/>
</dbReference>
<dbReference type="KEGG" id="ebm:SG0102_29920"/>
<proteinExistence type="predicted"/>
<sequence>MVIELEEQYKKLKDEVYHTVAQFSQQYKLETPDTVIYNLAIHLSLSIAREITGSYIDTSNSQLEACKELNTYPIAQEIIKVLNEEYKIDLPESDTCYTAMYLANKSLLDLDFNCEFDIVDDEIENIMNETLDAIKDQLGYDLRENENFVKGMSLHFYPAIERLENNKQLDNNPMVKEISSYEEPLKCAHILNDIVTKHYNKSFNDNELSYITLHFGTAFYDAK</sequence>
<gene>
    <name evidence="5" type="ORF">SG0102_29920</name>
</gene>
<dbReference type="EMBL" id="AP019309">
    <property type="protein sequence ID" value="BBH28058.1"/>
    <property type="molecule type" value="Genomic_DNA"/>
</dbReference>
<keyword evidence="1" id="KW-0677">Repeat</keyword>
<dbReference type="Gene3D" id="1.10.1790.10">
    <property type="entry name" value="PRD domain"/>
    <property type="match status" value="2"/>
</dbReference>
<dbReference type="InterPro" id="IPR036634">
    <property type="entry name" value="PRD_sf"/>
</dbReference>
<dbReference type="InParanoid" id="A0A3G9JTX8"/>
<evidence type="ECO:0000256" key="3">
    <source>
        <dbReference type="ARBA" id="ARBA00023163"/>
    </source>
</evidence>
<dbReference type="PANTHER" id="PTHR30185">
    <property type="entry name" value="CRYPTIC BETA-GLUCOSIDE BGL OPERON ANTITERMINATOR"/>
    <property type="match status" value="1"/>
</dbReference>
<organism evidence="5 6">
    <name type="scientific">Intestinibaculum porci</name>
    <dbReference type="NCBI Taxonomy" id="2487118"/>
    <lineage>
        <taxon>Bacteria</taxon>
        <taxon>Bacillati</taxon>
        <taxon>Bacillota</taxon>
        <taxon>Erysipelotrichia</taxon>
        <taxon>Erysipelotrichales</taxon>
        <taxon>Erysipelotrichaceae</taxon>
        <taxon>Intestinibaculum</taxon>
    </lineage>
</organism>
<feature type="domain" description="PRD" evidence="4">
    <location>
        <begin position="118"/>
        <end position="223"/>
    </location>
</feature>
<accession>A0A3G9JTX8</accession>
<evidence type="ECO:0000313" key="6">
    <source>
        <dbReference type="Proteomes" id="UP000268059"/>
    </source>
</evidence>
<keyword evidence="6" id="KW-1185">Reference proteome</keyword>
<dbReference type="PROSITE" id="PS51372">
    <property type="entry name" value="PRD_2"/>
    <property type="match status" value="2"/>
</dbReference>
<name>A0A3G9JTX8_9FIRM</name>
<feature type="domain" description="PRD" evidence="4">
    <location>
        <begin position="7"/>
        <end position="112"/>
    </location>
</feature>
<reference evidence="5 6" key="1">
    <citation type="submission" date="2018-11" db="EMBL/GenBank/DDBJ databases">
        <title>Novel Erysipelotrichaceae bacterium isolated from small intestine of a swine.</title>
        <authorList>
            <person name="Kim J.S."/>
            <person name="Choe H."/>
            <person name="Lee Y.R."/>
            <person name="Kim K.M."/>
            <person name="Park D.S."/>
        </authorList>
    </citation>
    <scope>NUCLEOTIDE SEQUENCE [LARGE SCALE GENOMIC DNA]</scope>
    <source>
        <strain evidence="5 6">SG0102</strain>
    </source>
</reference>
<evidence type="ECO:0000259" key="4">
    <source>
        <dbReference type="PROSITE" id="PS51372"/>
    </source>
</evidence>
<dbReference type="SUPFAM" id="SSF63520">
    <property type="entry name" value="PTS-regulatory domain, PRD"/>
    <property type="match status" value="2"/>
</dbReference>
<dbReference type="PANTHER" id="PTHR30185:SF18">
    <property type="entry name" value="TRANSCRIPTIONAL REGULATOR MTLR"/>
    <property type="match status" value="1"/>
</dbReference>
<dbReference type="InterPro" id="IPR050661">
    <property type="entry name" value="BglG_antiterminators"/>
</dbReference>
<evidence type="ECO:0000256" key="1">
    <source>
        <dbReference type="ARBA" id="ARBA00022737"/>
    </source>
</evidence>
<keyword evidence="3" id="KW-0804">Transcription</keyword>
<dbReference type="InterPro" id="IPR011608">
    <property type="entry name" value="PRD"/>
</dbReference>
<evidence type="ECO:0000313" key="5">
    <source>
        <dbReference type="EMBL" id="BBH28058.1"/>
    </source>
</evidence>
<dbReference type="OrthoDB" id="3175596at2"/>
<evidence type="ECO:0000256" key="2">
    <source>
        <dbReference type="ARBA" id="ARBA00023015"/>
    </source>
</evidence>
<dbReference type="Proteomes" id="UP000268059">
    <property type="component" value="Chromosome"/>
</dbReference>